<dbReference type="Gene3D" id="3.20.20.100">
    <property type="entry name" value="NADP-dependent oxidoreductase domain"/>
    <property type="match status" value="1"/>
</dbReference>
<sequence>MDRANLVLGAMFFGTRQDERTSFALLDRFVDAGGTMIDTANCYCFWEGPSGWGGASERVIGSWLAARPGMRDRVLLSTKVGAEPTVAGQWPRHREGLSAAVVKAQSRASLERLNTDRIDLYWSHMEDRSVPLEETVGALAELVEEGVVARLGASNHPVWRVEQARQIARANGWTAYTALQLHHTYVSARPGIRRDPNHRFGVATDETLDYVEVEQLSLWAYGTLLNGGYTRADRPLPDTYEHPGTARRLAVLAEVADEIGVSRNQVVLAWLTGGVPAVTPIVGVSTPQQLDEALAGVSLRLSDEQRARLDNTR</sequence>
<dbReference type="AlphaFoldDB" id="A0A8J3X4C1"/>
<dbReference type="PANTHER" id="PTHR43364">
    <property type="entry name" value="NADH-SPECIFIC METHYLGLYOXAL REDUCTASE-RELATED"/>
    <property type="match status" value="1"/>
</dbReference>
<dbReference type="InterPro" id="IPR050523">
    <property type="entry name" value="AKR_Detox_Biosynth"/>
</dbReference>
<evidence type="ECO:0000313" key="2">
    <source>
        <dbReference type="EMBL" id="GII23673.1"/>
    </source>
</evidence>
<dbReference type="RefSeq" id="WP_168114301.1">
    <property type="nucleotide sequence ID" value="NZ_BOON01000031.1"/>
</dbReference>
<evidence type="ECO:0000313" key="3">
    <source>
        <dbReference type="Proteomes" id="UP000599074"/>
    </source>
</evidence>
<dbReference type="PANTHER" id="PTHR43364:SF6">
    <property type="entry name" value="OXIDOREDUCTASE-RELATED"/>
    <property type="match status" value="1"/>
</dbReference>
<protein>
    <submittedName>
        <fullName evidence="2">Oxidoreductase</fullName>
    </submittedName>
</protein>
<dbReference type="SUPFAM" id="SSF51430">
    <property type="entry name" value="NAD(P)-linked oxidoreductase"/>
    <property type="match status" value="1"/>
</dbReference>
<evidence type="ECO:0000259" key="1">
    <source>
        <dbReference type="Pfam" id="PF00248"/>
    </source>
</evidence>
<organism evidence="2 3">
    <name type="scientific">Planosporangium mesophilum</name>
    <dbReference type="NCBI Taxonomy" id="689768"/>
    <lineage>
        <taxon>Bacteria</taxon>
        <taxon>Bacillati</taxon>
        <taxon>Actinomycetota</taxon>
        <taxon>Actinomycetes</taxon>
        <taxon>Micromonosporales</taxon>
        <taxon>Micromonosporaceae</taxon>
        <taxon>Planosporangium</taxon>
    </lineage>
</organism>
<reference evidence="2" key="1">
    <citation type="submission" date="2021-01" db="EMBL/GenBank/DDBJ databases">
        <title>Whole genome shotgun sequence of Planosporangium mesophilum NBRC 109066.</title>
        <authorList>
            <person name="Komaki H."/>
            <person name="Tamura T."/>
        </authorList>
    </citation>
    <scope>NUCLEOTIDE SEQUENCE</scope>
    <source>
        <strain evidence="2">NBRC 109066</strain>
    </source>
</reference>
<keyword evidence="3" id="KW-1185">Reference proteome</keyword>
<proteinExistence type="predicted"/>
<dbReference type="EMBL" id="BOON01000031">
    <property type="protein sequence ID" value="GII23673.1"/>
    <property type="molecule type" value="Genomic_DNA"/>
</dbReference>
<gene>
    <name evidence="2" type="ORF">Pme01_32700</name>
</gene>
<dbReference type="GO" id="GO:0005829">
    <property type="term" value="C:cytosol"/>
    <property type="evidence" value="ECO:0007669"/>
    <property type="project" value="TreeGrafter"/>
</dbReference>
<name>A0A8J3X4C1_9ACTN</name>
<dbReference type="Pfam" id="PF00248">
    <property type="entry name" value="Aldo_ket_red"/>
    <property type="match status" value="1"/>
</dbReference>
<dbReference type="Proteomes" id="UP000599074">
    <property type="component" value="Unassembled WGS sequence"/>
</dbReference>
<dbReference type="InterPro" id="IPR023210">
    <property type="entry name" value="NADP_OxRdtase_dom"/>
</dbReference>
<feature type="domain" description="NADP-dependent oxidoreductase" evidence="1">
    <location>
        <begin position="6"/>
        <end position="311"/>
    </location>
</feature>
<accession>A0A8J3X4C1</accession>
<dbReference type="InterPro" id="IPR036812">
    <property type="entry name" value="NAD(P)_OxRdtase_dom_sf"/>
</dbReference>
<comment type="caution">
    <text evidence="2">The sequence shown here is derived from an EMBL/GenBank/DDBJ whole genome shotgun (WGS) entry which is preliminary data.</text>
</comment>